<gene>
    <name evidence="1" type="ORF">chiPu_0029369</name>
</gene>
<evidence type="ECO:0000313" key="1">
    <source>
        <dbReference type="EMBL" id="GCC45111.1"/>
    </source>
</evidence>
<dbReference type="Proteomes" id="UP000287033">
    <property type="component" value="Unassembled WGS sequence"/>
</dbReference>
<reference evidence="1 2" key="1">
    <citation type="journal article" date="2018" name="Nat. Ecol. Evol.">
        <title>Shark genomes provide insights into elasmobranch evolution and the origin of vertebrates.</title>
        <authorList>
            <person name="Hara Y"/>
            <person name="Yamaguchi K"/>
            <person name="Onimaru K"/>
            <person name="Kadota M"/>
            <person name="Koyanagi M"/>
            <person name="Keeley SD"/>
            <person name="Tatsumi K"/>
            <person name="Tanaka K"/>
            <person name="Motone F"/>
            <person name="Kageyama Y"/>
            <person name="Nozu R"/>
            <person name="Adachi N"/>
            <person name="Nishimura O"/>
            <person name="Nakagawa R"/>
            <person name="Tanegashima C"/>
            <person name="Kiyatake I"/>
            <person name="Matsumoto R"/>
            <person name="Murakumo K"/>
            <person name="Nishida K"/>
            <person name="Terakita A"/>
            <person name="Kuratani S"/>
            <person name="Sato K"/>
            <person name="Hyodo S Kuraku.S."/>
        </authorList>
    </citation>
    <scope>NUCLEOTIDE SEQUENCE [LARGE SCALE GENOMIC DNA]</scope>
</reference>
<feature type="non-terminal residue" evidence="1">
    <location>
        <position position="1"/>
    </location>
</feature>
<evidence type="ECO:0000313" key="2">
    <source>
        <dbReference type="Proteomes" id="UP000287033"/>
    </source>
</evidence>
<dbReference type="EMBL" id="BEZZ01155060">
    <property type="protein sequence ID" value="GCC45111.1"/>
    <property type="molecule type" value="Genomic_DNA"/>
</dbReference>
<sequence>CLEMIGGPVQDGGAFRDRRPSPAFERCGGGIDSGLSVGGGRLLEASDQVGVVGGIDVREQSTGGA</sequence>
<comment type="caution">
    <text evidence="1">The sequence shown here is derived from an EMBL/GenBank/DDBJ whole genome shotgun (WGS) entry which is preliminary data.</text>
</comment>
<keyword evidence="2" id="KW-1185">Reference proteome</keyword>
<proteinExistence type="predicted"/>
<dbReference type="AlphaFoldDB" id="A0A401TR16"/>
<organism evidence="1 2">
    <name type="scientific">Chiloscyllium punctatum</name>
    <name type="common">Brownbanded bambooshark</name>
    <name type="synonym">Hemiscyllium punctatum</name>
    <dbReference type="NCBI Taxonomy" id="137246"/>
    <lineage>
        <taxon>Eukaryota</taxon>
        <taxon>Metazoa</taxon>
        <taxon>Chordata</taxon>
        <taxon>Craniata</taxon>
        <taxon>Vertebrata</taxon>
        <taxon>Chondrichthyes</taxon>
        <taxon>Elasmobranchii</taxon>
        <taxon>Galeomorphii</taxon>
        <taxon>Galeoidea</taxon>
        <taxon>Orectolobiformes</taxon>
        <taxon>Hemiscylliidae</taxon>
        <taxon>Chiloscyllium</taxon>
    </lineage>
</organism>
<name>A0A401TR16_CHIPU</name>
<protein>
    <submittedName>
        <fullName evidence="1">Uncharacterized protein</fullName>
    </submittedName>
</protein>
<accession>A0A401TR16</accession>